<evidence type="ECO:0000256" key="4">
    <source>
        <dbReference type="ARBA" id="ARBA00022475"/>
    </source>
</evidence>
<dbReference type="InterPro" id="IPR010065">
    <property type="entry name" value="AA_ABC_transptr_permease_3TM"/>
</dbReference>
<name>A0ABS2QQ84_9BACI</name>
<evidence type="ECO:0000256" key="7">
    <source>
        <dbReference type="ARBA" id="ARBA00022989"/>
    </source>
</evidence>
<keyword evidence="4" id="KW-1003">Cell membrane</keyword>
<organism evidence="11 12">
    <name type="scientific">Priestia iocasae</name>
    <dbReference type="NCBI Taxonomy" id="2291674"/>
    <lineage>
        <taxon>Bacteria</taxon>
        <taxon>Bacillati</taxon>
        <taxon>Bacillota</taxon>
        <taxon>Bacilli</taxon>
        <taxon>Bacillales</taxon>
        <taxon>Bacillaceae</taxon>
        <taxon>Priestia</taxon>
    </lineage>
</organism>
<evidence type="ECO:0000256" key="6">
    <source>
        <dbReference type="ARBA" id="ARBA00022970"/>
    </source>
</evidence>
<dbReference type="EMBL" id="JAFBFC010000001">
    <property type="protein sequence ID" value="MBM7701612.1"/>
    <property type="molecule type" value="Genomic_DNA"/>
</dbReference>
<comment type="subcellular location">
    <subcellularLocation>
        <location evidence="1 9">Cell membrane</location>
        <topology evidence="1 9">Multi-pass membrane protein</topology>
    </subcellularLocation>
</comment>
<keyword evidence="6" id="KW-0029">Amino-acid transport</keyword>
<reference evidence="11 12" key="1">
    <citation type="submission" date="2021-01" db="EMBL/GenBank/DDBJ databases">
        <title>Genomic Encyclopedia of Type Strains, Phase IV (KMG-IV): sequencing the most valuable type-strain genomes for metagenomic binning, comparative biology and taxonomic classification.</title>
        <authorList>
            <person name="Goeker M."/>
        </authorList>
    </citation>
    <scope>NUCLEOTIDE SEQUENCE [LARGE SCALE GENOMIC DNA]</scope>
    <source>
        <strain evidence="11 12">DSM 104297</strain>
    </source>
</reference>
<accession>A0ABS2QQ84</accession>
<dbReference type="NCBIfam" id="TIGR01726">
    <property type="entry name" value="HEQRo_perm_3TM"/>
    <property type="match status" value="1"/>
</dbReference>
<evidence type="ECO:0000313" key="12">
    <source>
        <dbReference type="Proteomes" id="UP000809829"/>
    </source>
</evidence>
<proteinExistence type="inferred from homology"/>
<sequence length="221" mass="24375">MGMNLDFTQIVPSIPYILKGIWVTLQIVLAAAAVGFALGIILALFKIGRIKVLKWLADIYTSIFRGTPLILQLLIIYYGAPQIVGFDIDAYPAAVLAFGLNSAAYISEVIRAGILAVDKGQREAAMALGIPYKKMMRHIILPQGLKNILPALMNEFITLTKESAVVTVIGVADIMRRSYIVGGQTYKYFEPLLFAGLIYYIMVMGLTLLGKAVERRMRKSD</sequence>
<keyword evidence="8 9" id="KW-0472">Membrane</keyword>
<keyword evidence="3 9" id="KW-0813">Transport</keyword>
<dbReference type="InterPro" id="IPR043429">
    <property type="entry name" value="ArtM/GltK/GlnP/TcyL/YhdX-like"/>
</dbReference>
<evidence type="ECO:0000256" key="9">
    <source>
        <dbReference type="RuleBase" id="RU363032"/>
    </source>
</evidence>
<comment type="similarity">
    <text evidence="2">Belongs to the binding-protein-dependent transport system permease family. HisMQ subfamily.</text>
</comment>
<feature type="domain" description="ABC transmembrane type-1" evidence="10">
    <location>
        <begin position="21"/>
        <end position="210"/>
    </location>
</feature>
<dbReference type="Gene3D" id="1.10.3720.10">
    <property type="entry name" value="MetI-like"/>
    <property type="match status" value="1"/>
</dbReference>
<dbReference type="InterPro" id="IPR035906">
    <property type="entry name" value="MetI-like_sf"/>
</dbReference>
<dbReference type="PROSITE" id="PS50928">
    <property type="entry name" value="ABC_TM1"/>
    <property type="match status" value="1"/>
</dbReference>
<dbReference type="Proteomes" id="UP000809829">
    <property type="component" value="Unassembled WGS sequence"/>
</dbReference>
<evidence type="ECO:0000256" key="8">
    <source>
        <dbReference type="ARBA" id="ARBA00023136"/>
    </source>
</evidence>
<dbReference type="SUPFAM" id="SSF161098">
    <property type="entry name" value="MetI-like"/>
    <property type="match status" value="1"/>
</dbReference>
<dbReference type="CDD" id="cd06261">
    <property type="entry name" value="TM_PBP2"/>
    <property type="match status" value="1"/>
</dbReference>
<evidence type="ECO:0000256" key="3">
    <source>
        <dbReference type="ARBA" id="ARBA00022448"/>
    </source>
</evidence>
<evidence type="ECO:0000256" key="2">
    <source>
        <dbReference type="ARBA" id="ARBA00010072"/>
    </source>
</evidence>
<evidence type="ECO:0000256" key="5">
    <source>
        <dbReference type="ARBA" id="ARBA00022692"/>
    </source>
</evidence>
<keyword evidence="5 9" id="KW-0812">Transmembrane</keyword>
<feature type="transmembrane region" description="Helical" evidence="9">
    <location>
        <begin position="20"/>
        <end position="45"/>
    </location>
</feature>
<dbReference type="PANTHER" id="PTHR30614">
    <property type="entry name" value="MEMBRANE COMPONENT OF AMINO ACID ABC TRANSPORTER"/>
    <property type="match status" value="1"/>
</dbReference>
<keyword evidence="7 9" id="KW-1133">Transmembrane helix</keyword>
<dbReference type="Pfam" id="PF00528">
    <property type="entry name" value="BPD_transp_1"/>
    <property type="match status" value="1"/>
</dbReference>
<dbReference type="PANTHER" id="PTHR30614:SF20">
    <property type="entry name" value="GLUTAMINE TRANSPORT SYSTEM PERMEASE PROTEIN GLNP"/>
    <property type="match status" value="1"/>
</dbReference>
<comment type="caution">
    <text evidence="11">The sequence shown here is derived from an EMBL/GenBank/DDBJ whole genome shotgun (WGS) entry which is preliminary data.</text>
</comment>
<evidence type="ECO:0000256" key="1">
    <source>
        <dbReference type="ARBA" id="ARBA00004651"/>
    </source>
</evidence>
<dbReference type="InterPro" id="IPR000515">
    <property type="entry name" value="MetI-like"/>
</dbReference>
<feature type="transmembrane region" description="Helical" evidence="9">
    <location>
        <begin position="192"/>
        <end position="210"/>
    </location>
</feature>
<keyword evidence="12" id="KW-1185">Reference proteome</keyword>
<protein>
    <submittedName>
        <fullName evidence="11">Polar amino acid transport system permease protein</fullName>
    </submittedName>
</protein>
<feature type="transmembrane region" description="Helical" evidence="9">
    <location>
        <begin position="57"/>
        <end position="80"/>
    </location>
</feature>
<evidence type="ECO:0000259" key="10">
    <source>
        <dbReference type="PROSITE" id="PS50928"/>
    </source>
</evidence>
<gene>
    <name evidence="11" type="ORF">JOC83_000438</name>
</gene>
<evidence type="ECO:0000313" key="11">
    <source>
        <dbReference type="EMBL" id="MBM7701612.1"/>
    </source>
</evidence>